<dbReference type="STRING" id="99883.ENSTNIP00000022983"/>
<dbReference type="SUPFAM" id="SSF50370">
    <property type="entry name" value="Ricin B-like lectins"/>
    <property type="match status" value="1"/>
</dbReference>
<gene>
    <name evidence="3" type="ORF">GSTENG00038197001</name>
</gene>
<feature type="non-terminal residue" evidence="3">
    <location>
        <position position="143"/>
    </location>
</feature>
<dbReference type="AlphaFoldDB" id="Q4RBM1"/>
<dbReference type="Ensembl" id="ENSTNIT00000023225.1">
    <property type="protein sequence ID" value="ENSTNIP00000022983.1"/>
    <property type="gene ID" value="ENSTNIG00000019733.1"/>
</dbReference>
<name>Q4RBM1_TETNG</name>
<organism evidence="3">
    <name type="scientific">Tetraodon nigroviridis</name>
    <name type="common">Spotted green pufferfish</name>
    <name type="synonym">Chelonodon nigroviridis</name>
    <dbReference type="NCBI Taxonomy" id="99883"/>
    <lineage>
        <taxon>Eukaryota</taxon>
        <taxon>Metazoa</taxon>
        <taxon>Chordata</taxon>
        <taxon>Craniata</taxon>
        <taxon>Vertebrata</taxon>
        <taxon>Euteleostomi</taxon>
        <taxon>Actinopterygii</taxon>
        <taxon>Neopterygii</taxon>
        <taxon>Teleostei</taxon>
        <taxon>Neoteleostei</taxon>
        <taxon>Acanthomorphata</taxon>
        <taxon>Eupercaria</taxon>
        <taxon>Tetraodontiformes</taxon>
        <taxon>Tetradontoidea</taxon>
        <taxon>Tetraodontidae</taxon>
        <taxon>Tetraodon</taxon>
    </lineage>
</organism>
<dbReference type="EMBL" id="CAAE01021130">
    <property type="protein sequence ID" value="CAG14212.1"/>
    <property type="molecule type" value="Genomic_DNA"/>
</dbReference>
<dbReference type="Proteomes" id="UP000007303">
    <property type="component" value="Unassembled WGS sequence"/>
</dbReference>
<dbReference type="Pfam" id="PF24562">
    <property type="entry name" value="CysR_MRC2_N"/>
    <property type="match status" value="1"/>
</dbReference>
<dbReference type="KEGG" id="tng:GSTEN00038197G001"/>
<dbReference type="InterPro" id="IPR035992">
    <property type="entry name" value="Ricin_B-like_lectins"/>
</dbReference>
<reference evidence="3" key="2">
    <citation type="submission" date="2004-02" db="EMBL/GenBank/DDBJ databases">
        <authorList>
            <consortium name="Genoscope"/>
            <consortium name="Whitehead Institute Centre for Genome Research"/>
        </authorList>
    </citation>
    <scope>NUCLEOTIDE SEQUENCE</scope>
</reference>
<accession>Q4RBM1</accession>
<keyword evidence="1" id="KW-0732">Signal</keyword>
<proteinExistence type="predicted"/>
<reference evidence="4" key="3">
    <citation type="submission" date="2025-05" db="UniProtKB">
        <authorList>
            <consortium name="Ensembl"/>
        </authorList>
    </citation>
    <scope>IDENTIFICATION</scope>
</reference>
<evidence type="ECO:0000259" key="2">
    <source>
        <dbReference type="Pfam" id="PF24562"/>
    </source>
</evidence>
<dbReference type="OrthoDB" id="6356110at2759"/>
<dbReference type="HOGENOM" id="CLU_1810684_0_0_1"/>
<reference evidence="3 5" key="1">
    <citation type="journal article" date="2004" name="Nature">
        <title>Genome duplication in the teleost fish Tetraodon nigroviridis reveals the early vertebrate proto-karyotype.</title>
        <authorList>
            <person name="Jaillon O."/>
            <person name="Aury J.-M."/>
            <person name="Brunet F."/>
            <person name="Petit J.-L."/>
            <person name="Stange-Thomann N."/>
            <person name="Mauceli E."/>
            <person name="Bouneau L."/>
            <person name="Fischer C."/>
            <person name="Ozouf-Costaz C."/>
            <person name="Bernot A."/>
            <person name="Nicaud S."/>
            <person name="Jaffe D."/>
            <person name="Fisher S."/>
            <person name="Lutfalla G."/>
            <person name="Dossat C."/>
            <person name="Segurens B."/>
            <person name="Dasilva C."/>
            <person name="Salanoubat M."/>
            <person name="Levy M."/>
            <person name="Boudet N."/>
            <person name="Castellano S."/>
            <person name="Anthouard V."/>
            <person name="Jubin C."/>
            <person name="Castelli V."/>
            <person name="Katinka M."/>
            <person name="Vacherie B."/>
            <person name="Biemont C."/>
            <person name="Skalli Z."/>
            <person name="Cattolico L."/>
            <person name="Poulain J."/>
            <person name="De Berardinis V."/>
            <person name="Cruaud C."/>
            <person name="Duprat S."/>
            <person name="Brottier P."/>
            <person name="Coutanceau J.-P."/>
            <person name="Gouzy J."/>
            <person name="Parra G."/>
            <person name="Lardier G."/>
            <person name="Chapple C."/>
            <person name="McKernan K.J."/>
            <person name="McEwan P."/>
            <person name="Bosak S."/>
            <person name="Kellis M."/>
            <person name="Volff J.-N."/>
            <person name="Guigo R."/>
            <person name="Zody M.C."/>
            <person name="Mesirov J."/>
            <person name="Lindblad-Toh K."/>
            <person name="Birren B."/>
            <person name="Nusbaum C."/>
            <person name="Kahn D."/>
            <person name="Robinson-Rechavi M."/>
            <person name="Laudet V."/>
            <person name="Schachter V."/>
            <person name="Quetier F."/>
            <person name="Saurin W."/>
            <person name="Scarpelli C."/>
            <person name="Wincker P."/>
            <person name="Lander E.S."/>
            <person name="Weissenbach J."/>
            <person name="Roest Crollius H."/>
        </authorList>
    </citation>
    <scope>NUCLEOTIDE SEQUENCE [LARGE SCALE GENOMIC DNA]</scope>
</reference>
<evidence type="ECO:0000256" key="1">
    <source>
        <dbReference type="SAM" id="SignalP"/>
    </source>
</evidence>
<evidence type="ECO:0000313" key="3">
    <source>
        <dbReference type="EMBL" id="CAG14212.1"/>
    </source>
</evidence>
<protein>
    <submittedName>
        <fullName evidence="3">(spotted green pufferfish) hypothetical protein</fullName>
    </submittedName>
</protein>
<feature type="signal peptide" evidence="1">
    <location>
        <begin position="1"/>
        <end position="22"/>
    </location>
</feature>
<feature type="domain" description="Ricin B lectin" evidence="2">
    <location>
        <begin position="47"/>
        <end position="109"/>
    </location>
</feature>
<evidence type="ECO:0000313" key="5">
    <source>
        <dbReference type="Proteomes" id="UP000007303"/>
    </source>
</evidence>
<sequence>MLPSRITLAAIVLFIPRYQCLTSDDSPFTLTSKGTGLCIIKKSSRCLDVRWTTGDRLFIIMTRKCLGAQGKTLGSEVSSYDCDDKSELQKWECKNETLLALKGQQLYIEMKADETLSLSRTVGPNNHLTVTGSNRGACSRTYR</sequence>
<keyword evidence="5" id="KW-1185">Reference proteome</keyword>
<feature type="chain" id="PRO_5014105100" evidence="1">
    <location>
        <begin position="23"/>
        <end position="143"/>
    </location>
</feature>
<dbReference type="Gene3D" id="2.80.10.50">
    <property type="match status" value="1"/>
</dbReference>
<dbReference type="InterPro" id="IPR000772">
    <property type="entry name" value="Ricin_B_lectin"/>
</dbReference>
<evidence type="ECO:0000313" key="4">
    <source>
        <dbReference type="Ensembl" id="ENSTNIP00000022983.1"/>
    </source>
</evidence>
<dbReference type="GeneTree" id="ENSGT00970000197825"/>